<dbReference type="GeneID" id="100835383"/>
<dbReference type="InterPro" id="IPR008979">
    <property type="entry name" value="Galactose-bd-like_sf"/>
</dbReference>
<reference evidence="8 9" key="1">
    <citation type="journal article" date="2010" name="Nature">
        <title>Genome sequencing and analysis of the model grass Brachypodium distachyon.</title>
        <authorList>
            <consortium name="International Brachypodium Initiative"/>
        </authorList>
    </citation>
    <scope>NUCLEOTIDE SEQUENCE [LARGE SCALE GENOMIC DNA]</scope>
    <source>
        <strain evidence="8 9">Bd21</strain>
    </source>
</reference>
<dbReference type="PROSITE" id="PS51760">
    <property type="entry name" value="GH10_2"/>
    <property type="match status" value="1"/>
</dbReference>
<evidence type="ECO:0000259" key="7">
    <source>
        <dbReference type="PROSITE" id="PS51760"/>
    </source>
</evidence>
<evidence type="ECO:0000313" key="8">
    <source>
        <dbReference type="EMBL" id="KQK23063.1"/>
    </source>
</evidence>
<feature type="signal peptide" evidence="6">
    <location>
        <begin position="1"/>
        <end position="30"/>
    </location>
</feature>
<dbReference type="Proteomes" id="UP000008810">
    <property type="component" value="Chromosome 1"/>
</dbReference>
<dbReference type="FunCoup" id="I1H8G7">
    <property type="interactions" value="7"/>
</dbReference>
<evidence type="ECO:0000256" key="2">
    <source>
        <dbReference type="ARBA" id="ARBA00022737"/>
    </source>
</evidence>
<evidence type="ECO:0000256" key="1">
    <source>
        <dbReference type="ARBA" id="ARBA00007495"/>
    </source>
</evidence>
<proteinExistence type="inferred from homology"/>
<dbReference type="EMBL" id="CM000880">
    <property type="protein sequence ID" value="KQK23063.1"/>
    <property type="molecule type" value="Genomic_DNA"/>
</dbReference>
<dbReference type="OMA" id="GHNVIWD"/>
<name>I1H8G7_BRADI</name>
<protein>
    <recommendedName>
        <fullName evidence="7">GH10 domain-containing protein</fullName>
    </recommendedName>
</protein>
<dbReference type="InterPro" id="IPR044846">
    <property type="entry name" value="GH10"/>
</dbReference>
<dbReference type="RefSeq" id="XP_003561934.2">
    <property type="nucleotide sequence ID" value="XM_003561886.4"/>
</dbReference>
<evidence type="ECO:0000256" key="3">
    <source>
        <dbReference type="ARBA" id="ARBA00022801"/>
    </source>
</evidence>
<keyword evidence="2" id="KW-0677">Repeat</keyword>
<evidence type="ECO:0000313" key="9">
    <source>
        <dbReference type="EnsemblPlants" id="KQK23063"/>
    </source>
</evidence>
<evidence type="ECO:0000256" key="6">
    <source>
        <dbReference type="SAM" id="SignalP"/>
    </source>
</evidence>
<dbReference type="EnsemblPlants" id="KQK23063">
    <property type="protein sequence ID" value="KQK23063"/>
    <property type="gene ID" value="BRADI_1g71040v3"/>
</dbReference>
<dbReference type="OrthoDB" id="3055998at2759"/>
<feature type="chain" id="PRO_5014094375" description="GH10 domain-containing protein" evidence="6">
    <location>
        <begin position="31"/>
        <end position="579"/>
    </location>
</feature>
<keyword evidence="4" id="KW-0119">Carbohydrate metabolism</keyword>
<feature type="domain" description="GH10" evidence="7">
    <location>
        <begin position="225"/>
        <end position="520"/>
    </location>
</feature>
<organism evidence="8">
    <name type="scientific">Brachypodium distachyon</name>
    <name type="common">Purple false brome</name>
    <name type="synonym">Trachynia distachya</name>
    <dbReference type="NCBI Taxonomy" id="15368"/>
    <lineage>
        <taxon>Eukaryota</taxon>
        <taxon>Viridiplantae</taxon>
        <taxon>Streptophyta</taxon>
        <taxon>Embryophyta</taxon>
        <taxon>Tracheophyta</taxon>
        <taxon>Spermatophyta</taxon>
        <taxon>Magnoliopsida</taxon>
        <taxon>Liliopsida</taxon>
        <taxon>Poales</taxon>
        <taxon>Poaceae</taxon>
        <taxon>BOP clade</taxon>
        <taxon>Pooideae</taxon>
        <taxon>Stipodae</taxon>
        <taxon>Brachypodieae</taxon>
        <taxon>Brachypodium</taxon>
    </lineage>
</organism>
<dbReference type="SUPFAM" id="SSF51445">
    <property type="entry name" value="(Trans)glycosidases"/>
    <property type="match status" value="1"/>
</dbReference>
<keyword evidence="5" id="KW-0624">Polysaccharide degradation</keyword>
<evidence type="ECO:0000256" key="5">
    <source>
        <dbReference type="ARBA" id="ARBA00023326"/>
    </source>
</evidence>
<comment type="similarity">
    <text evidence="1">Belongs to the glycosyl hydrolase 10 (cellulase F) family.</text>
</comment>
<dbReference type="Gene3D" id="2.60.120.260">
    <property type="entry name" value="Galactose-binding domain-like"/>
    <property type="match status" value="1"/>
</dbReference>
<dbReference type="Gramene" id="KQK23063">
    <property type="protein sequence ID" value="KQK23063"/>
    <property type="gene ID" value="BRADI_1g71040v3"/>
</dbReference>
<dbReference type="Pfam" id="PF02018">
    <property type="entry name" value="CBM_4_9"/>
    <property type="match status" value="1"/>
</dbReference>
<evidence type="ECO:0000313" key="10">
    <source>
        <dbReference type="Proteomes" id="UP000008810"/>
    </source>
</evidence>
<reference evidence="9" key="3">
    <citation type="submission" date="2018-08" db="UniProtKB">
        <authorList>
            <consortium name="EnsemblPlants"/>
        </authorList>
    </citation>
    <scope>IDENTIFICATION</scope>
    <source>
        <strain evidence="9">cv. Bd21</strain>
    </source>
</reference>
<dbReference type="STRING" id="15368.I1H8G7"/>
<evidence type="ECO:0000256" key="4">
    <source>
        <dbReference type="ARBA" id="ARBA00023277"/>
    </source>
</evidence>
<dbReference type="KEGG" id="bdi:100835383"/>
<dbReference type="HOGENOM" id="CLU_008797_4_0_1"/>
<reference evidence="8" key="2">
    <citation type="submission" date="2017-06" db="EMBL/GenBank/DDBJ databases">
        <title>WGS assembly of Brachypodium distachyon.</title>
        <authorList>
            <consortium name="The International Brachypodium Initiative"/>
            <person name="Lucas S."/>
            <person name="Harmon-Smith M."/>
            <person name="Lail K."/>
            <person name="Tice H."/>
            <person name="Grimwood J."/>
            <person name="Bruce D."/>
            <person name="Barry K."/>
            <person name="Shu S."/>
            <person name="Lindquist E."/>
            <person name="Wang M."/>
            <person name="Pitluck S."/>
            <person name="Vogel J.P."/>
            <person name="Garvin D.F."/>
            <person name="Mockler T.C."/>
            <person name="Schmutz J."/>
            <person name="Rokhsar D."/>
            <person name="Bevan M.W."/>
        </authorList>
    </citation>
    <scope>NUCLEOTIDE SEQUENCE</scope>
    <source>
        <strain evidence="8">Bd21</strain>
    </source>
</reference>
<dbReference type="InterPro" id="IPR001000">
    <property type="entry name" value="GH10_dom"/>
</dbReference>
<keyword evidence="6" id="KW-0732">Signal</keyword>
<dbReference type="InterPro" id="IPR017853">
    <property type="entry name" value="GH"/>
</dbReference>
<keyword evidence="10" id="KW-1185">Reference proteome</keyword>
<dbReference type="AlphaFoldDB" id="I1H8G7"/>
<gene>
    <name evidence="9" type="primary">LOC100835383</name>
    <name evidence="8" type="ORF">BRADI_1g71040v3</name>
</gene>
<dbReference type="eggNOG" id="ENOG502QSCW">
    <property type="taxonomic scope" value="Eukaryota"/>
</dbReference>
<sequence length="579" mass="64254">MRALTMEKPAAVFLLVWAAALLNAALMVQSIPYDYSSSSECLAEPLEPHYGGGLIVNPDFNAGLQGWSVFGYGSVGEATSAATGNRYAVARNRTRPYQSVSQKVYLQNDTHYTLSAWLQVSDGSADVIAVVKTAGGGFVHSGGVDARSGCWSILKGGLTAAASGPAELYFESNATVDIWVDNVSLQPFSREEWHAHRVDATKKARKKTVRLRARDNAGQPLPGARMHVEHIRNGFPLGAAMSQEILRNQAYQSWFTKRFTVTTFENEMKWYSTEQAQGREDYSVPDAMVRFARGHGIKVRGHNIFWDDPGTQPGWVRNLSPDQLRRAADRRIKSVMSRYAGKVIAWDVVNENVHFDFYEGKFGWQASPAFYRKAHQIDGGALMSMNDYNTLEQPGDTNCLPSKYLRKLWQIKGFPGNGNAARMAIGLEGHFSAEPNIPYVRAALDAMAQANVPIWVTEIDVQPGPNQAWHLEQVMREVYSHPAVHGIVLWTAWHPQGCYVMCLTDNGFRNLPVGDVVDKLIGEWKTHSHVGVADAEGYYEAELFHGEYKVTVAHPAANSTAVQSLMVDKESDNEYTIHV</sequence>
<dbReference type="GO" id="GO:0045493">
    <property type="term" value="P:xylan catabolic process"/>
    <property type="evidence" value="ECO:0000318"/>
    <property type="project" value="GO_Central"/>
</dbReference>
<dbReference type="SUPFAM" id="SSF49785">
    <property type="entry name" value="Galactose-binding domain-like"/>
    <property type="match status" value="1"/>
</dbReference>
<dbReference type="PANTHER" id="PTHR31490:SF2">
    <property type="entry name" value="GLYCOSYL HYDROLASE FAMILY 10 PROTEIN"/>
    <property type="match status" value="1"/>
</dbReference>
<dbReference type="GO" id="GO:0031176">
    <property type="term" value="F:endo-1,4-beta-xylanase activity"/>
    <property type="evidence" value="ECO:0000318"/>
    <property type="project" value="GO_Central"/>
</dbReference>
<accession>I1H8G7</accession>
<keyword evidence="3" id="KW-0378">Hydrolase</keyword>
<dbReference type="PANTHER" id="PTHR31490">
    <property type="entry name" value="GLYCOSYL HYDROLASE"/>
    <property type="match status" value="1"/>
</dbReference>
<dbReference type="Pfam" id="PF00331">
    <property type="entry name" value="Glyco_hydro_10"/>
    <property type="match status" value="1"/>
</dbReference>
<dbReference type="Gene3D" id="3.20.20.80">
    <property type="entry name" value="Glycosidases"/>
    <property type="match status" value="1"/>
</dbReference>
<dbReference type="InterPro" id="IPR003305">
    <property type="entry name" value="CenC_carb-bd"/>
</dbReference>
<dbReference type="SMART" id="SM00633">
    <property type="entry name" value="Glyco_10"/>
    <property type="match status" value="1"/>
</dbReference>